<keyword evidence="2" id="KW-1185">Reference proteome</keyword>
<accession>A0ABZ0ZVH7</accession>
<evidence type="ECO:0008006" key="3">
    <source>
        <dbReference type="Google" id="ProtNLM"/>
    </source>
</evidence>
<evidence type="ECO:0000313" key="2">
    <source>
        <dbReference type="Proteomes" id="UP001327225"/>
    </source>
</evidence>
<gene>
    <name evidence="1" type="ORF">SHK19_08825</name>
</gene>
<organism evidence="1 2">
    <name type="scientific">Nocardioides bizhenqiangii</name>
    <dbReference type="NCBI Taxonomy" id="3095076"/>
    <lineage>
        <taxon>Bacteria</taxon>
        <taxon>Bacillati</taxon>
        <taxon>Actinomycetota</taxon>
        <taxon>Actinomycetes</taxon>
        <taxon>Propionibacteriales</taxon>
        <taxon>Nocardioidaceae</taxon>
        <taxon>Nocardioides</taxon>
    </lineage>
</organism>
<dbReference type="Proteomes" id="UP001327225">
    <property type="component" value="Chromosome"/>
</dbReference>
<protein>
    <recommendedName>
        <fullName evidence="3">Lipoprotein</fullName>
    </recommendedName>
</protein>
<name>A0ABZ0ZVH7_9ACTN</name>
<sequence>MVLLLVPLAGCSGDDDPEGEKGPKAVAADASVFGSFVGKVSGTTAFVAVVATPAEGGSGAVQIYLSDGKGLSELFSAPISDNSFTAKSEDKDVETEGELTADSVTGTVALPSGRTVEYEATPPTGSAGLYELTVTRSGELGGASAAGLGVTGQIALGNRGTGTLSLVDGKRLKLAVTGTRAGDVTHVRAGQVRLIVLSNGELRGVAKGRSSKGDPRGFFIRSA</sequence>
<dbReference type="RefSeq" id="WP_322938425.1">
    <property type="nucleotide sequence ID" value="NZ_CP141059.1"/>
</dbReference>
<proteinExistence type="predicted"/>
<evidence type="ECO:0000313" key="1">
    <source>
        <dbReference type="EMBL" id="WQQ28318.1"/>
    </source>
</evidence>
<dbReference type="EMBL" id="CP141059">
    <property type="protein sequence ID" value="WQQ28318.1"/>
    <property type="molecule type" value="Genomic_DNA"/>
</dbReference>
<reference evidence="2" key="1">
    <citation type="submission" date="2023-12" db="EMBL/GenBank/DDBJ databases">
        <title>Novel species in genus Nocardioides.</title>
        <authorList>
            <person name="Zhou H."/>
        </authorList>
    </citation>
    <scope>NUCLEOTIDE SEQUENCE [LARGE SCALE GENOMIC DNA]</scope>
    <source>
        <strain evidence="2">HM61</strain>
    </source>
</reference>